<feature type="compositionally biased region" description="Polar residues" evidence="1">
    <location>
        <begin position="27"/>
        <end position="57"/>
    </location>
</feature>
<evidence type="ECO:0000313" key="3">
    <source>
        <dbReference type="Proteomes" id="UP001489004"/>
    </source>
</evidence>
<reference evidence="2 3" key="1">
    <citation type="journal article" date="2024" name="Nat. Commun.">
        <title>Phylogenomics reveals the evolutionary origins of lichenization in chlorophyte algae.</title>
        <authorList>
            <person name="Puginier C."/>
            <person name="Libourel C."/>
            <person name="Otte J."/>
            <person name="Skaloud P."/>
            <person name="Haon M."/>
            <person name="Grisel S."/>
            <person name="Petersen M."/>
            <person name="Berrin J.G."/>
            <person name="Delaux P.M."/>
            <person name="Dal Grande F."/>
            <person name="Keller J."/>
        </authorList>
    </citation>
    <scope>NUCLEOTIDE SEQUENCE [LARGE SCALE GENOMIC DNA]</scope>
    <source>
        <strain evidence="2 3">SAG 2043</strain>
    </source>
</reference>
<gene>
    <name evidence="2" type="ORF">WJX72_007648</name>
</gene>
<feature type="compositionally biased region" description="Basic residues" evidence="1">
    <location>
        <begin position="102"/>
        <end position="112"/>
    </location>
</feature>
<sequence>MGARSAFNTVIPAHEPYTPLERGASARGQSTGQRAKLQRSLTFASPQAGQRIQSMQQEAPGFGFQTSTPSRRPGDHAMAAGIDGTSPVDDDSSLAALDSARSKRPRSMHKHPSTTSRLYDSEASELTFQPSRACSHPSPVRPAQQLFGMFSPQKGAESVGSQRARQSVPQVPRFDEPNAGLEGNTPEPVDARRPLLSPVPYMRGRRIVSVKAAAPPPCCESESDDEEEYFENRADLVCQASLSHFITAAVVASSTSQHSGVTSLGAMAALAQDQAAAQQADRSELEELWVLAEAGGFNSGTEVAAEADSDQEGEPEVPTRASFAIPASPGVAAGLAAKAICDALMQAAAAQPVVAKRVCSFGEMVLAGQQLQARQAPRTLLERLWERICAGTLA</sequence>
<feature type="region of interest" description="Disordered" evidence="1">
    <location>
        <begin position="1"/>
        <end position="124"/>
    </location>
</feature>
<proteinExistence type="predicted"/>
<accession>A0AAW1PX86</accession>
<feature type="compositionally biased region" description="Polar residues" evidence="1">
    <location>
        <begin position="113"/>
        <end position="124"/>
    </location>
</feature>
<protein>
    <submittedName>
        <fullName evidence="2">Uncharacterized protein</fullName>
    </submittedName>
</protein>
<evidence type="ECO:0000256" key="1">
    <source>
        <dbReference type="SAM" id="MobiDB-lite"/>
    </source>
</evidence>
<dbReference type="EMBL" id="JALJOR010000008">
    <property type="protein sequence ID" value="KAK9813022.1"/>
    <property type="molecule type" value="Genomic_DNA"/>
</dbReference>
<dbReference type="Proteomes" id="UP001489004">
    <property type="component" value="Unassembled WGS sequence"/>
</dbReference>
<organism evidence="2 3">
    <name type="scientific">[Myrmecia] bisecta</name>
    <dbReference type="NCBI Taxonomy" id="41462"/>
    <lineage>
        <taxon>Eukaryota</taxon>
        <taxon>Viridiplantae</taxon>
        <taxon>Chlorophyta</taxon>
        <taxon>core chlorophytes</taxon>
        <taxon>Trebouxiophyceae</taxon>
        <taxon>Trebouxiales</taxon>
        <taxon>Trebouxiaceae</taxon>
        <taxon>Myrmecia</taxon>
    </lineage>
</organism>
<name>A0AAW1PX86_9CHLO</name>
<comment type="caution">
    <text evidence="2">The sequence shown here is derived from an EMBL/GenBank/DDBJ whole genome shotgun (WGS) entry which is preliminary data.</text>
</comment>
<feature type="compositionally biased region" description="Polar residues" evidence="1">
    <location>
        <begin position="159"/>
        <end position="169"/>
    </location>
</feature>
<feature type="region of interest" description="Disordered" evidence="1">
    <location>
        <begin position="153"/>
        <end position="195"/>
    </location>
</feature>
<evidence type="ECO:0000313" key="2">
    <source>
        <dbReference type="EMBL" id="KAK9813022.1"/>
    </source>
</evidence>
<keyword evidence="3" id="KW-1185">Reference proteome</keyword>
<dbReference type="AlphaFoldDB" id="A0AAW1PX86"/>